<keyword evidence="1" id="KW-1185">Reference proteome</keyword>
<evidence type="ECO:0000313" key="2">
    <source>
        <dbReference type="WBParaSite" id="MhA1_Contig91.frz3.gene25"/>
    </source>
</evidence>
<reference evidence="2" key="1">
    <citation type="submission" date="2016-11" db="UniProtKB">
        <authorList>
            <consortium name="WormBaseParasite"/>
        </authorList>
    </citation>
    <scope>IDENTIFICATION</scope>
</reference>
<organism evidence="1 2">
    <name type="scientific">Meloidogyne hapla</name>
    <name type="common">Root-knot nematode worm</name>
    <dbReference type="NCBI Taxonomy" id="6305"/>
    <lineage>
        <taxon>Eukaryota</taxon>
        <taxon>Metazoa</taxon>
        <taxon>Ecdysozoa</taxon>
        <taxon>Nematoda</taxon>
        <taxon>Chromadorea</taxon>
        <taxon>Rhabditida</taxon>
        <taxon>Tylenchina</taxon>
        <taxon>Tylenchomorpha</taxon>
        <taxon>Tylenchoidea</taxon>
        <taxon>Meloidogynidae</taxon>
        <taxon>Meloidogyninae</taxon>
        <taxon>Meloidogyne</taxon>
    </lineage>
</organism>
<dbReference type="AlphaFoldDB" id="A0A1I8C2D4"/>
<dbReference type="WBParaSite" id="MhA1_Contig91.frz3.gene25">
    <property type="protein sequence ID" value="MhA1_Contig91.frz3.gene25"/>
    <property type="gene ID" value="MhA1_Contig91.frz3.gene25"/>
</dbReference>
<protein>
    <submittedName>
        <fullName evidence="2">DUF4347 domain-containing protein</fullName>
    </submittedName>
</protein>
<proteinExistence type="predicted"/>
<name>A0A1I8C2D4_MELHA</name>
<dbReference type="Proteomes" id="UP000095281">
    <property type="component" value="Unplaced"/>
</dbReference>
<evidence type="ECO:0000313" key="1">
    <source>
        <dbReference type="Proteomes" id="UP000095281"/>
    </source>
</evidence>
<accession>A0A1I8C2D4</accession>
<sequence>MDDSWTEISMECNSGHSFKIREGDKTTTYYVPPTKTLSEVAEELKLESDVVDFIGKLEYDEEEPPYAVLVIDFLQMTEEQKQTILQFLVKNGATLVGHSGTVFKFDSWSDLIPIPQKLRKAHPWAIYSNNSYLAHVFSKTQTASTVVIEPFYERFEITKVQFFKV</sequence>